<dbReference type="Proteomes" id="UP000234460">
    <property type="component" value="Chromosome LMANV2"/>
</dbReference>
<name>A0AAQ1NWN3_LEPIR</name>
<evidence type="ECO:0000313" key="1">
    <source>
        <dbReference type="EMBL" id="SOR61190.1"/>
    </source>
</evidence>
<dbReference type="EMBL" id="OEJX01000019">
    <property type="protein sequence ID" value="SOR61190.1"/>
    <property type="molecule type" value="Genomic_DNA"/>
</dbReference>
<organism evidence="1 2">
    <name type="scientific">Leptospira interrogans serovar Manilae</name>
    <dbReference type="NCBI Taxonomy" id="214675"/>
    <lineage>
        <taxon>Bacteria</taxon>
        <taxon>Pseudomonadati</taxon>
        <taxon>Spirochaetota</taxon>
        <taxon>Spirochaetia</taxon>
        <taxon>Leptospirales</taxon>
        <taxon>Leptospiraceae</taxon>
        <taxon>Leptospira</taxon>
    </lineage>
</organism>
<comment type="caution">
    <text evidence="1">The sequence shown here is derived from an EMBL/GenBank/DDBJ whole genome shotgun (WGS) entry which is preliminary data.</text>
</comment>
<proteinExistence type="predicted"/>
<accession>A0AAQ1NWN3</accession>
<dbReference type="AlphaFoldDB" id="A0AAQ1NWN3"/>
<sequence>MTELTFFNQTTFLEIIVFFGIIELDKTKLEEESF</sequence>
<evidence type="ECO:0000313" key="2">
    <source>
        <dbReference type="Proteomes" id="UP000234460"/>
    </source>
</evidence>
<gene>
    <name evidence="1" type="ORF">LMANV2_260050</name>
</gene>
<reference evidence="1 2" key="1">
    <citation type="submission" date="2017-11" db="EMBL/GenBank/DDBJ databases">
        <authorList>
            <person name="Lechat P."/>
        </authorList>
    </citation>
    <scope>NUCLEOTIDE SEQUENCE [LARGE SCALE GENOMIC DNA]</scope>
    <source>
        <strain evidence="1">L495</strain>
    </source>
</reference>
<protein>
    <submittedName>
        <fullName evidence="1">Uncharacterized protein</fullName>
    </submittedName>
</protein>